<gene>
    <name evidence="1" type="ORF">GGR44_001126</name>
</gene>
<name>A0A7W6DM23_9SPHN</name>
<keyword evidence="2" id="KW-1185">Reference proteome</keyword>
<reference evidence="1 2" key="1">
    <citation type="submission" date="2020-08" db="EMBL/GenBank/DDBJ databases">
        <title>Genomic Encyclopedia of Type Strains, Phase IV (KMG-IV): sequencing the most valuable type-strain genomes for metagenomic binning, comparative biology and taxonomic classification.</title>
        <authorList>
            <person name="Goeker M."/>
        </authorList>
    </citation>
    <scope>NUCLEOTIDE SEQUENCE [LARGE SCALE GENOMIC DNA]</scope>
    <source>
        <strain evidence="1 2">DSM 29348</strain>
    </source>
</reference>
<evidence type="ECO:0000313" key="2">
    <source>
        <dbReference type="Proteomes" id="UP000552757"/>
    </source>
</evidence>
<dbReference type="Proteomes" id="UP000552757">
    <property type="component" value="Unassembled WGS sequence"/>
</dbReference>
<evidence type="ECO:0000313" key="1">
    <source>
        <dbReference type="EMBL" id="MBB3981479.1"/>
    </source>
</evidence>
<dbReference type="AlphaFoldDB" id="A0A7W6DM23"/>
<dbReference type="Pfam" id="PF11367">
    <property type="entry name" value="Tail_completion_gp17"/>
    <property type="match status" value="1"/>
</dbReference>
<sequence>MSAEMAVRGAVLAALRADGDLAGRVNGVSDGDVGQASGPYVMLAECSGADWGGKGLDGREVRIAIELRDPGEGAGGIAAMLTRVDGALHGLAGLARDGWHMVGVALIRSRIARPGPGHRREGGWRGVVDYRVRALRAEG</sequence>
<dbReference type="EMBL" id="JACIEB010000002">
    <property type="protein sequence ID" value="MBB3981479.1"/>
    <property type="molecule type" value="Genomic_DNA"/>
</dbReference>
<protein>
    <recommendedName>
        <fullName evidence="3">DUF3168 domain-containing protein</fullName>
    </recommendedName>
</protein>
<evidence type="ECO:0008006" key="3">
    <source>
        <dbReference type="Google" id="ProtNLM"/>
    </source>
</evidence>
<dbReference type="InterPro" id="IPR053745">
    <property type="entry name" value="Viral_Tail_Comp_sf"/>
</dbReference>
<dbReference type="RefSeq" id="WP_183954470.1">
    <property type="nucleotide sequence ID" value="NZ_JACIEB010000002.1"/>
</dbReference>
<comment type="caution">
    <text evidence="1">The sequence shown here is derived from an EMBL/GenBank/DDBJ whole genome shotgun (WGS) entry which is preliminary data.</text>
</comment>
<organism evidence="1 2">
    <name type="scientific">Sphingobium fontiphilum</name>
    <dbReference type="NCBI Taxonomy" id="944425"/>
    <lineage>
        <taxon>Bacteria</taxon>
        <taxon>Pseudomonadati</taxon>
        <taxon>Pseudomonadota</taxon>
        <taxon>Alphaproteobacteria</taxon>
        <taxon>Sphingomonadales</taxon>
        <taxon>Sphingomonadaceae</taxon>
        <taxon>Sphingobium</taxon>
    </lineage>
</organism>
<dbReference type="Gene3D" id="3.30.2000.30">
    <property type="match status" value="1"/>
</dbReference>
<proteinExistence type="predicted"/>
<dbReference type="InterPro" id="IPR021508">
    <property type="entry name" value="Gp17-like"/>
</dbReference>
<accession>A0A7W6DM23</accession>